<keyword evidence="2" id="KW-1185">Reference proteome</keyword>
<protein>
    <recommendedName>
        <fullName evidence="3">Spore coat protein D</fullName>
    </recommendedName>
</protein>
<evidence type="ECO:0008006" key="3">
    <source>
        <dbReference type="Google" id="ProtNLM"/>
    </source>
</evidence>
<dbReference type="InterPro" id="IPR020108">
    <property type="entry name" value="Spore_coat_CotD"/>
</dbReference>
<dbReference type="EMBL" id="JAUSUQ010000005">
    <property type="protein sequence ID" value="MDQ0338880.1"/>
    <property type="molecule type" value="Genomic_DNA"/>
</dbReference>
<dbReference type="Pfam" id="PF11122">
    <property type="entry name" value="Spore-coat_CotD"/>
    <property type="match status" value="1"/>
</dbReference>
<proteinExistence type="predicted"/>
<evidence type="ECO:0000313" key="2">
    <source>
        <dbReference type="Proteomes" id="UP001232445"/>
    </source>
</evidence>
<dbReference type="RefSeq" id="WP_307337955.1">
    <property type="nucleotide sequence ID" value="NZ_JAUSUQ010000005.1"/>
</dbReference>
<dbReference type="Proteomes" id="UP001232445">
    <property type="component" value="Unassembled WGS sequence"/>
</dbReference>
<organism evidence="1 2">
    <name type="scientific">Caldalkalibacillus uzonensis</name>
    <dbReference type="NCBI Taxonomy" id="353224"/>
    <lineage>
        <taxon>Bacteria</taxon>
        <taxon>Bacillati</taxon>
        <taxon>Bacillota</taxon>
        <taxon>Bacilli</taxon>
        <taxon>Bacillales</taxon>
        <taxon>Bacillaceae</taxon>
        <taxon>Caldalkalibacillus</taxon>
    </lineage>
</organism>
<accession>A0ABU0CTP5</accession>
<name>A0ABU0CTP5_9BACI</name>
<sequence length="88" mass="10356">MGPYMAPYPPGVPTRVAPTRRVVHPTRYLERHRVIRYPIKHVYPTHVHHVTHHVCEHYCCDTFSESYQDCYHNVNVNCGPRGPRPFYG</sequence>
<evidence type="ECO:0000313" key="1">
    <source>
        <dbReference type="EMBL" id="MDQ0338880.1"/>
    </source>
</evidence>
<comment type="caution">
    <text evidence="1">The sequence shown here is derived from an EMBL/GenBank/DDBJ whole genome shotgun (WGS) entry which is preliminary data.</text>
</comment>
<reference evidence="1 2" key="1">
    <citation type="submission" date="2023-07" db="EMBL/GenBank/DDBJ databases">
        <title>Genomic Encyclopedia of Type Strains, Phase IV (KMG-IV): sequencing the most valuable type-strain genomes for metagenomic binning, comparative biology and taxonomic classification.</title>
        <authorList>
            <person name="Goeker M."/>
        </authorList>
    </citation>
    <scope>NUCLEOTIDE SEQUENCE [LARGE SCALE GENOMIC DNA]</scope>
    <source>
        <strain evidence="1 2">DSM 17740</strain>
    </source>
</reference>
<gene>
    <name evidence="1" type="ORF">J2S00_001666</name>
</gene>